<dbReference type="InterPro" id="IPR006680">
    <property type="entry name" value="Amidohydro-rel"/>
</dbReference>
<dbReference type="SUPFAM" id="SSF51338">
    <property type="entry name" value="Composite domain of metallo-dependent hydrolases"/>
    <property type="match status" value="1"/>
</dbReference>
<dbReference type="InterPro" id="IPR032466">
    <property type="entry name" value="Metal_Hydrolase"/>
</dbReference>
<dbReference type="OrthoDB" id="42910at2157"/>
<dbReference type="KEGG" id="sis:LS215_1833"/>
<dbReference type="Proteomes" id="UP000001747">
    <property type="component" value="Chromosome"/>
</dbReference>
<keyword evidence="2" id="KW-0378">Hydrolase</keyword>
<dbReference type="CDD" id="cd01305">
    <property type="entry name" value="archeal_chlorohydrolases"/>
    <property type="match status" value="1"/>
</dbReference>
<dbReference type="Gene3D" id="3.20.20.140">
    <property type="entry name" value="Metal-dependent hydrolases"/>
    <property type="match status" value="1"/>
</dbReference>
<dbReference type="SUPFAM" id="SSF51556">
    <property type="entry name" value="Metallo-dependent hydrolases"/>
    <property type="match status" value="1"/>
</dbReference>
<evidence type="ECO:0000259" key="1">
    <source>
        <dbReference type="Pfam" id="PF01979"/>
    </source>
</evidence>
<dbReference type="InterPro" id="IPR011059">
    <property type="entry name" value="Metal-dep_hydrolase_composite"/>
</dbReference>
<dbReference type="EMBL" id="CP001399">
    <property type="protein sequence ID" value="ACP35829.1"/>
    <property type="molecule type" value="Genomic_DNA"/>
</dbReference>
<feature type="domain" description="Amidohydrolase-related" evidence="1">
    <location>
        <begin position="227"/>
        <end position="335"/>
    </location>
</feature>
<accession>C3MR16</accession>
<proteinExistence type="predicted"/>
<dbReference type="AlphaFoldDB" id="C3MR16"/>
<gene>
    <name evidence="2" type="ordered locus">LS215_1833</name>
</gene>
<dbReference type="GO" id="GO:0008892">
    <property type="term" value="F:guanine deaminase activity"/>
    <property type="evidence" value="ECO:0007669"/>
    <property type="project" value="UniProtKB-EC"/>
</dbReference>
<dbReference type="RefSeq" id="WP_012713919.1">
    <property type="nucleotide sequence ID" value="NC_012589.1"/>
</dbReference>
<dbReference type="PANTHER" id="PTHR43794">
    <property type="entry name" value="AMINOHYDROLASE SSNA-RELATED"/>
    <property type="match status" value="1"/>
</dbReference>
<dbReference type="EC" id="3.5.4.3" evidence="2"/>
<sequence>MAYRGRISLNVRLALVGEELEIRENVNLEIEEGIITHIGNGFSAEGITFKNGILIPGLVNAHVHSADFICQEMGYNMPISEVVGDPYSIKYECLSKNTKESIMNSIERFIMRGRELGSNIIIDFREQGLEGSLLSNTIKNKMAANGVKYYFLGRLEEDEFKYSYILNRLYEIADGYGLSSASSTSNMELIRDTFKDKIRAVHISETMKHWLKNDLEYVMRKYDPNLIIHGTHLSEEEINVIRDKRASLVYCPRSNLWFSVGIPKVINGLKSGVNVVIGTDNGGVLDPDMWKEMETLLLISRIQDPLSDYSLQILKASTINAYRFLGIRGWIEEGNNIEAGLLILEGENSGILSSNNKYMGIIKRGNKIIYNLGAIQKIM</sequence>
<dbReference type="HOGENOM" id="CLU_012358_1_0_2"/>
<organism evidence="2 3">
    <name type="scientific">Saccharolobus islandicus (strain L.S.2.15 / Lassen #1)</name>
    <name type="common">Sulfolobus islandicus</name>
    <dbReference type="NCBI Taxonomy" id="429572"/>
    <lineage>
        <taxon>Archaea</taxon>
        <taxon>Thermoproteota</taxon>
        <taxon>Thermoprotei</taxon>
        <taxon>Sulfolobales</taxon>
        <taxon>Sulfolobaceae</taxon>
        <taxon>Saccharolobus</taxon>
    </lineage>
</organism>
<evidence type="ECO:0000313" key="2">
    <source>
        <dbReference type="EMBL" id="ACP35829.1"/>
    </source>
</evidence>
<protein>
    <submittedName>
        <fullName evidence="2">Amidohydrolase</fullName>
        <ecNumber evidence="2">3.5.4.3</ecNumber>
    </submittedName>
</protein>
<dbReference type="InterPro" id="IPR050287">
    <property type="entry name" value="MTA/SAH_deaminase"/>
</dbReference>
<dbReference type="GeneID" id="7807221"/>
<dbReference type="Pfam" id="PF01979">
    <property type="entry name" value="Amidohydro_1"/>
    <property type="match status" value="1"/>
</dbReference>
<name>C3MR16_SACI2</name>
<dbReference type="PANTHER" id="PTHR43794:SF5">
    <property type="entry name" value="CHLOROHYDROLASE FAMILY PROTEIN"/>
    <property type="match status" value="1"/>
</dbReference>
<evidence type="ECO:0000313" key="3">
    <source>
        <dbReference type="Proteomes" id="UP000001747"/>
    </source>
</evidence>
<reference evidence="2 3" key="1">
    <citation type="journal article" date="2009" name="Proc. Natl. Acad. Sci. U.S.A.">
        <title>Biogeography of the Sulfolobus islandicus pan-genome.</title>
        <authorList>
            <person name="Reno M.L."/>
            <person name="Held N.L."/>
            <person name="Fields C.J."/>
            <person name="Burke P.V."/>
            <person name="Whitaker R.J."/>
        </authorList>
    </citation>
    <scope>NUCLEOTIDE SEQUENCE [LARGE SCALE GENOMIC DNA]</scope>
    <source>
        <strain evidence="3">L.S.2.15 / Lassen #1</strain>
    </source>
</reference>